<dbReference type="PROSITE" id="PS00093">
    <property type="entry name" value="N4_MTASE"/>
    <property type="match status" value="1"/>
</dbReference>
<dbReference type="GO" id="GO:0008270">
    <property type="term" value="F:zinc ion binding"/>
    <property type="evidence" value="ECO:0007669"/>
    <property type="project" value="InterPro"/>
</dbReference>
<dbReference type="SUPFAM" id="SSF52540">
    <property type="entry name" value="P-loop containing nucleoside triphosphate hydrolases"/>
    <property type="match status" value="1"/>
</dbReference>
<comment type="catalytic activity">
    <reaction evidence="19">
        <text>a 2'-deoxycytidine in DNA + S-adenosyl-L-methionine = an N(4)-methyl-2'-deoxycytidine in DNA + S-adenosyl-L-homocysteine + H(+)</text>
        <dbReference type="Rhea" id="RHEA:16857"/>
        <dbReference type="Rhea" id="RHEA-COMP:11369"/>
        <dbReference type="Rhea" id="RHEA-COMP:13674"/>
        <dbReference type="ChEBI" id="CHEBI:15378"/>
        <dbReference type="ChEBI" id="CHEBI:57856"/>
        <dbReference type="ChEBI" id="CHEBI:59789"/>
        <dbReference type="ChEBI" id="CHEBI:85452"/>
        <dbReference type="ChEBI" id="CHEBI:137933"/>
        <dbReference type="EC" id="2.1.1.113"/>
    </reaction>
</comment>
<dbReference type="Pfam" id="PF01555">
    <property type="entry name" value="N6_N4_Mtase"/>
    <property type="match status" value="2"/>
</dbReference>
<dbReference type="GO" id="GO:0005524">
    <property type="term" value="F:ATP binding"/>
    <property type="evidence" value="ECO:0007669"/>
    <property type="project" value="UniProtKB-KW"/>
</dbReference>
<keyword evidence="13" id="KW-0862">Zinc</keyword>
<dbReference type="InterPro" id="IPR038365">
    <property type="entry name" value="EcoRII_C_sf"/>
</dbReference>
<comment type="cofactor">
    <cofactor evidence="1">
        <name>Zn(2+)</name>
        <dbReference type="ChEBI" id="CHEBI:29105"/>
    </cofactor>
</comment>
<comment type="similarity">
    <text evidence="3">Belongs to the N(4)/N(6)-methyltransferase family. N(4) subfamily.</text>
</comment>
<comment type="catalytic activity">
    <reaction evidence="18">
        <text>ATP + H2O = ADP + phosphate + H(+)</text>
        <dbReference type="Rhea" id="RHEA:13065"/>
        <dbReference type="ChEBI" id="CHEBI:15377"/>
        <dbReference type="ChEBI" id="CHEBI:15378"/>
        <dbReference type="ChEBI" id="CHEBI:30616"/>
        <dbReference type="ChEBI" id="CHEBI:43474"/>
        <dbReference type="ChEBI" id="CHEBI:456216"/>
        <dbReference type="EC" id="3.6.4.13"/>
    </reaction>
</comment>
<dbReference type="SMART" id="SM00487">
    <property type="entry name" value="DEXDc"/>
    <property type="match status" value="1"/>
</dbReference>
<feature type="domain" description="Helicase ATP-binding" evidence="20">
    <location>
        <begin position="33"/>
        <end position="203"/>
    </location>
</feature>
<evidence type="ECO:0000256" key="10">
    <source>
        <dbReference type="ARBA" id="ARBA00022763"/>
    </source>
</evidence>
<dbReference type="InterPro" id="IPR011545">
    <property type="entry name" value="DEAD/DEAH_box_helicase_dom"/>
</dbReference>
<evidence type="ECO:0000256" key="12">
    <source>
        <dbReference type="ARBA" id="ARBA00022806"/>
    </source>
</evidence>
<dbReference type="InterPro" id="IPR000629">
    <property type="entry name" value="RNA-helicase_DEAD-box_CS"/>
</dbReference>
<keyword evidence="10" id="KW-0227">DNA damage</keyword>
<dbReference type="PROSITE" id="PS00731">
    <property type="entry name" value="AP_NUCLEASE_F2_3"/>
    <property type="match status" value="1"/>
</dbReference>
<dbReference type="SMART" id="SM00490">
    <property type="entry name" value="HELICc"/>
    <property type="match status" value="1"/>
</dbReference>
<protein>
    <submittedName>
        <fullName evidence="22">17326_t:CDS:1</fullName>
    </submittedName>
</protein>
<dbReference type="OrthoDB" id="2374321at2759"/>
<dbReference type="PROSITE" id="PS00729">
    <property type="entry name" value="AP_NUCLEASE_F2_1"/>
    <property type="match status" value="1"/>
</dbReference>
<evidence type="ECO:0000256" key="13">
    <source>
        <dbReference type="ARBA" id="ARBA00022833"/>
    </source>
</evidence>
<evidence type="ECO:0000256" key="19">
    <source>
        <dbReference type="ARBA" id="ARBA00049120"/>
    </source>
</evidence>
<evidence type="ECO:0000256" key="1">
    <source>
        <dbReference type="ARBA" id="ARBA00001947"/>
    </source>
</evidence>
<feature type="domain" description="Helicase C-terminal" evidence="21">
    <location>
        <begin position="214"/>
        <end position="383"/>
    </location>
</feature>
<evidence type="ECO:0000259" key="21">
    <source>
        <dbReference type="PROSITE" id="PS51194"/>
    </source>
</evidence>
<evidence type="ECO:0000256" key="2">
    <source>
        <dbReference type="ARBA" id="ARBA00005340"/>
    </source>
</evidence>
<evidence type="ECO:0000313" key="22">
    <source>
        <dbReference type="EMBL" id="CAI2184834.1"/>
    </source>
</evidence>
<dbReference type="SUPFAM" id="SSF51658">
    <property type="entry name" value="Xylose isomerase-like"/>
    <property type="match status" value="1"/>
</dbReference>
<dbReference type="GO" id="GO:0015667">
    <property type="term" value="F:site-specific DNA-methyltransferase (cytosine-N4-specific) activity"/>
    <property type="evidence" value="ECO:0007669"/>
    <property type="project" value="UniProtKB-EC"/>
</dbReference>
<dbReference type="PROSITE" id="PS51192">
    <property type="entry name" value="HELICASE_ATP_BIND_1"/>
    <property type="match status" value="1"/>
</dbReference>
<keyword evidence="15" id="KW-0694">RNA-binding</keyword>
<evidence type="ECO:0000256" key="8">
    <source>
        <dbReference type="ARBA" id="ARBA00022741"/>
    </source>
</evidence>
<keyword evidence="8" id="KW-0547">Nucleotide-binding</keyword>
<dbReference type="InterPro" id="IPR050079">
    <property type="entry name" value="DEAD_box_RNA_helicase"/>
</dbReference>
<sequence>MNSLDTYTLSEKTKKNLQAIGYSKLTNIQEKVIPLILEGKDIIAESQTGTGKTAAFLIPILEKLAVIAKPQVLVLVPTRELALQVSEDARKLSPHSNLRTLTVYGQDSIREQSKSFRRGVDVIIGTPGRVIDHIFDQKTFALDYLKFVVLDEADEMINKGFLPSITKIIKKTPSSRQTLLFSATITPQVAKFAQIYLKNPAQVKGETGNLAEINIKHYYLECPARQKTFFLLDFLRLHSSELVIIFANTKRKVEEVEKSLSRESLKFDYIHGDLTQTRRTKVFNKFRTKQINILIATDVAARGLHVNDISYVVNYDFPQSNEFYIHRIGRTGRAGASGKAITFITSPREKKQLMFIARQKKYQLEPFTLPNKEQINQILEDKLLAKITKIMEDKPNKFNNEPKKIQELSEKYGAEKLVTTLFNLLQKSALDKSSVPKGTIDLIITSPPYNVGIEYGSNKDNLTYEKYLKFSKTWLKNCYLWIKPTGRLCLNVPLDKNKNGKNSVCADITTIAKKIGSWLSASAPFIISPVEVIIIFYKENWKRNEKGISDINKKECVKLFSFVGDTILDPFTGSGTTLIEAINHRRYALGLEIDQEYIKRSLKRIKKECYLNVADTDNKNSGKNINSPSEFIKLSWEKVLNNDLLTRNDNGALFEYLIAVCLSVKKILPFYLQAKVSFVPNATYDIVLYSSEGYPITLSIKTSLRERYKQADLEGLALKNVHRRAKNYLITLSAKEYEGVRKKIQEGDVAGLDKIILADSEEFDSPKYLPGAVEEAGLRRIVIAPPLENLKIPEFKQILAQNKLESRQVIIHGPYLINLANASNPQVFFWSVEFLKKELIRAEKIGAKIFVLHPGSALKSPLPAALDQVVKGLDLALQTNSQIRVALETMSGRGSEVGTAGYDLKNNLEQIISDFEEKIGLEKLWVIHVNDSLFELGSKQDRHQNLGYGKIG</sequence>
<dbReference type="GO" id="GO:0003677">
    <property type="term" value="F:DNA binding"/>
    <property type="evidence" value="ECO:0007669"/>
    <property type="project" value="UniProtKB-KW"/>
</dbReference>
<dbReference type="GO" id="GO:0005829">
    <property type="term" value="C:cytosol"/>
    <property type="evidence" value="ECO:0007669"/>
    <property type="project" value="TreeGrafter"/>
</dbReference>
<dbReference type="SUPFAM" id="SSF53335">
    <property type="entry name" value="S-adenosyl-L-methionine-dependent methyltransferases"/>
    <property type="match status" value="1"/>
</dbReference>
<evidence type="ECO:0000256" key="4">
    <source>
        <dbReference type="ARBA" id="ARBA00022603"/>
    </source>
</evidence>
<dbReference type="CDD" id="cd00268">
    <property type="entry name" value="DEADc"/>
    <property type="match status" value="1"/>
</dbReference>
<evidence type="ECO:0000256" key="16">
    <source>
        <dbReference type="ARBA" id="ARBA00023125"/>
    </source>
</evidence>
<comment type="similarity">
    <text evidence="2">Belongs to the AP endonuclease 2 family.</text>
</comment>
<evidence type="ECO:0000256" key="11">
    <source>
        <dbReference type="ARBA" id="ARBA00022801"/>
    </source>
</evidence>
<dbReference type="GO" id="GO:0003723">
    <property type="term" value="F:RNA binding"/>
    <property type="evidence" value="ECO:0007669"/>
    <property type="project" value="UniProtKB-KW"/>
</dbReference>
<dbReference type="PRINTS" id="PR00508">
    <property type="entry name" value="S21N4MTFRASE"/>
</dbReference>
<dbReference type="AlphaFoldDB" id="A0A9W4SX48"/>
<dbReference type="GO" id="GO:0009307">
    <property type="term" value="P:DNA restriction-modification system"/>
    <property type="evidence" value="ECO:0007669"/>
    <property type="project" value="UniProtKB-KW"/>
</dbReference>
<dbReference type="GO" id="GO:0008170">
    <property type="term" value="F:N-methyltransferase activity"/>
    <property type="evidence" value="ECO:0007669"/>
    <property type="project" value="InterPro"/>
</dbReference>
<dbReference type="PANTHER" id="PTHR47959:SF1">
    <property type="entry name" value="ATP-DEPENDENT RNA HELICASE DBPA"/>
    <property type="match status" value="1"/>
</dbReference>
<dbReference type="GO" id="GO:0016787">
    <property type="term" value="F:hydrolase activity"/>
    <property type="evidence" value="ECO:0007669"/>
    <property type="project" value="UniProtKB-KW"/>
</dbReference>
<dbReference type="Gene3D" id="3.40.50.150">
    <property type="entry name" value="Vaccinia Virus protein VP39"/>
    <property type="match status" value="2"/>
</dbReference>
<evidence type="ECO:0000256" key="6">
    <source>
        <dbReference type="ARBA" id="ARBA00022691"/>
    </source>
</evidence>
<dbReference type="Proteomes" id="UP001153678">
    <property type="component" value="Unassembled WGS sequence"/>
</dbReference>
<evidence type="ECO:0000256" key="5">
    <source>
        <dbReference type="ARBA" id="ARBA00022679"/>
    </source>
</evidence>
<dbReference type="PROSITE" id="PS51432">
    <property type="entry name" value="AP_NUCLEASE_F2_4"/>
    <property type="match status" value="1"/>
</dbReference>
<dbReference type="Gene3D" id="3.20.20.150">
    <property type="entry name" value="Divalent-metal-dependent TIM barrel enzymes"/>
    <property type="match status" value="2"/>
</dbReference>
<dbReference type="PANTHER" id="PTHR47959">
    <property type="entry name" value="ATP-DEPENDENT RNA HELICASE RHLE-RELATED"/>
    <property type="match status" value="1"/>
</dbReference>
<dbReference type="InterPro" id="IPR017985">
    <property type="entry name" value="MeTrfase_CN4_CS"/>
</dbReference>
<evidence type="ECO:0000256" key="18">
    <source>
        <dbReference type="ARBA" id="ARBA00047984"/>
    </source>
</evidence>
<evidence type="ECO:0000256" key="9">
    <source>
        <dbReference type="ARBA" id="ARBA00022747"/>
    </source>
</evidence>
<evidence type="ECO:0000256" key="15">
    <source>
        <dbReference type="ARBA" id="ARBA00022884"/>
    </source>
</evidence>
<comment type="caution">
    <text evidence="22">The sequence shown here is derived from an EMBL/GenBank/DDBJ whole genome shotgun (WGS) entry which is preliminary data.</text>
</comment>
<dbReference type="InterPro" id="IPR029063">
    <property type="entry name" value="SAM-dependent_MTases_sf"/>
</dbReference>
<proteinExistence type="inferred from homology"/>
<evidence type="ECO:0000256" key="3">
    <source>
        <dbReference type="ARBA" id="ARBA00010203"/>
    </source>
</evidence>
<dbReference type="Gene3D" id="3.40.91.80">
    <property type="match status" value="1"/>
</dbReference>
<dbReference type="InterPro" id="IPR027417">
    <property type="entry name" value="P-loop_NTPase"/>
</dbReference>
<dbReference type="InterPro" id="IPR001719">
    <property type="entry name" value="AP_endonuc_2"/>
</dbReference>
<dbReference type="GO" id="GO:0003724">
    <property type="term" value="F:RNA helicase activity"/>
    <property type="evidence" value="ECO:0007669"/>
    <property type="project" value="UniProtKB-EC"/>
</dbReference>
<keyword evidence="17" id="KW-0234">DNA repair</keyword>
<keyword evidence="14" id="KW-0067">ATP-binding</keyword>
<evidence type="ECO:0000256" key="17">
    <source>
        <dbReference type="ARBA" id="ARBA00023204"/>
    </source>
</evidence>
<keyword evidence="12" id="KW-0347">Helicase</keyword>
<dbReference type="InterPro" id="IPR014001">
    <property type="entry name" value="Helicase_ATP-bd"/>
</dbReference>
<dbReference type="SMART" id="SM00518">
    <property type="entry name" value="AP2Ec"/>
    <property type="match status" value="1"/>
</dbReference>
<keyword evidence="4" id="KW-0489">Methyltransferase</keyword>
<keyword evidence="6" id="KW-0949">S-adenosyl-L-methionine</keyword>
<keyword evidence="11" id="KW-0378">Hydrolase</keyword>
<dbReference type="GO" id="GO:0032259">
    <property type="term" value="P:methylation"/>
    <property type="evidence" value="ECO:0007669"/>
    <property type="project" value="UniProtKB-KW"/>
</dbReference>
<dbReference type="PROSITE" id="PS00039">
    <property type="entry name" value="DEAD_ATP_HELICASE"/>
    <property type="match status" value="1"/>
</dbReference>
<dbReference type="PROSITE" id="PS51194">
    <property type="entry name" value="HELICASE_CTER"/>
    <property type="match status" value="1"/>
</dbReference>
<keyword evidence="5" id="KW-0808">Transferase</keyword>
<dbReference type="Gene3D" id="3.40.50.300">
    <property type="entry name" value="P-loop containing nucleotide triphosphate hydrolases"/>
    <property type="match status" value="2"/>
</dbReference>
<accession>A0A9W4SX48</accession>
<keyword evidence="16" id="KW-0238">DNA-binding</keyword>
<dbReference type="Pfam" id="PF00270">
    <property type="entry name" value="DEAD"/>
    <property type="match status" value="1"/>
</dbReference>
<dbReference type="InterPro" id="IPR001650">
    <property type="entry name" value="Helicase_C-like"/>
</dbReference>
<keyword evidence="23" id="KW-1185">Reference proteome</keyword>
<dbReference type="InterPro" id="IPR036237">
    <property type="entry name" value="Xyl_isomerase-like_sf"/>
</dbReference>
<dbReference type="InterPro" id="IPR002941">
    <property type="entry name" value="DNA_methylase_N4/N6"/>
</dbReference>
<gene>
    <name evidence="22" type="ORF">FWILDA_LOCUS11775</name>
</gene>
<evidence type="ECO:0000259" key="20">
    <source>
        <dbReference type="PROSITE" id="PS51192"/>
    </source>
</evidence>
<keyword evidence="9" id="KW-0680">Restriction system</keyword>
<organism evidence="22 23">
    <name type="scientific">Funneliformis geosporum</name>
    <dbReference type="NCBI Taxonomy" id="1117311"/>
    <lineage>
        <taxon>Eukaryota</taxon>
        <taxon>Fungi</taxon>
        <taxon>Fungi incertae sedis</taxon>
        <taxon>Mucoromycota</taxon>
        <taxon>Glomeromycotina</taxon>
        <taxon>Glomeromycetes</taxon>
        <taxon>Glomerales</taxon>
        <taxon>Glomeraceae</taxon>
        <taxon>Funneliformis</taxon>
    </lineage>
</organism>
<dbReference type="InterPro" id="IPR001091">
    <property type="entry name" value="RM_Methyltransferase"/>
</dbReference>
<reference evidence="22" key="1">
    <citation type="submission" date="2022-08" db="EMBL/GenBank/DDBJ databases">
        <authorList>
            <person name="Kallberg Y."/>
            <person name="Tangrot J."/>
            <person name="Rosling A."/>
        </authorList>
    </citation>
    <scope>NUCLEOTIDE SEQUENCE</scope>
    <source>
        <strain evidence="22">Wild A</strain>
    </source>
</reference>
<name>A0A9W4SX48_9GLOM</name>
<evidence type="ECO:0000313" key="23">
    <source>
        <dbReference type="Proteomes" id="UP001153678"/>
    </source>
</evidence>
<dbReference type="Pfam" id="PF00271">
    <property type="entry name" value="Helicase_C"/>
    <property type="match status" value="1"/>
</dbReference>
<evidence type="ECO:0000256" key="14">
    <source>
        <dbReference type="ARBA" id="ARBA00022840"/>
    </source>
</evidence>
<evidence type="ECO:0000256" key="7">
    <source>
        <dbReference type="ARBA" id="ARBA00022723"/>
    </source>
</evidence>
<dbReference type="InterPro" id="IPR013022">
    <property type="entry name" value="Xyl_isomerase-like_TIM-brl"/>
</dbReference>
<dbReference type="InterPro" id="IPR044742">
    <property type="entry name" value="DEAD/DEAH_RhlB"/>
</dbReference>
<dbReference type="GO" id="GO:0006281">
    <property type="term" value="P:DNA repair"/>
    <property type="evidence" value="ECO:0007669"/>
    <property type="project" value="UniProtKB-KW"/>
</dbReference>
<dbReference type="Pfam" id="PF01261">
    <property type="entry name" value="AP_endonuc_2"/>
    <property type="match status" value="1"/>
</dbReference>
<dbReference type="CDD" id="cd18787">
    <property type="entry name" value="SF2_C_DEAD"/>
    <property type="match status" value="1"/>
</dbReference>
<dbReference type="EMBL" id="CAMKVN010003480">
    <property type="protein sequence ID" value="CAI2184834.1"/>
    <property type="molecule type" value="Genomic_DNA"/>
</dbReference>
<dbReference type="InterPro" id="IPR018246">
    <property type="entry name" value="AP_endonuc_F2_Zn_BS"/>
</dbReference>
<keyword evidence="7" id="KW-0479">Metal-binding</keyword>